<organism evidence="1">
    <name type="scientific">Brugia malayi</name>
    <name type="common">Filarial nematode worm</name>
    <dbReference type="NCBI Taxonomy" id="6279"/>
    <lineage>
        <taxon>Eukaryota</taxon>
        <taxon>Metazoa</taxon>
        <taxon>Ecdysozoa</taxon>
        <taxon>Nematoda</taxon>
        <taxon>Chromadorea</taxon>
        <taxon>Rhabditida</taxon>
        <taxon>Spirurina</taxon>
        <taxon>Spiruromorpha</taxon>
        <taxon>Filarioidea</taxon>
        <taxon>Onchocercidae</taxon>
        <taxon>Brugia</taxon>
    </lineage>
</organism>
<dbReference type="WormBase" id="Bm10373">
    <property type="protein sequence ID" value="BM46767"/>
    <property type="gene ID" value="WBGene00230634"/>
</dbReference>
<sequence>MQMLTTLTVRYNQLQRGYSEIDDRRYMKIYAEDGIQPGEQIRLLVRRFPDVNAEAFDIIQIGYLEKGRTLNLSHGGGNFLPKYPFWFDREKYLMSIRIIHWIYEKRIVVTRKLYHSIDFTAIGTFQEPEQFFYTYEGYYTEIVYVIGYSDRIVDHSHYFYVQGKKTFKYDHFNIPRDVFNSSSPTTFKNAVSIQNTIEAYRNYVGTATGYHGDTDKLILQSMGLPMPYHATFNFGGFYISQRAHFAGFFTNTVIAEIKTAFSTYVFYLHKNSVVFNNITIKLETNLYTDEVFDQIGSISFVNAGEALAIVYNIPHRFDFMLMHESVFSKQIAQFNIKWDGPITEIILSDILQAKKPDSGHDLVFDSITLLQHLPWRNRLARSAVNRKVGGSSPPGSVQRFFARAKQLLSFHCFDTINAIKITNVYDESTHQFQFYPLQF</sequence>
<dbReference type="OMA" id="MPYHATF"/>
<reference evidence="1" key="1">
    <citation type="journal article" date="2007" name="Science">
        <title>Draft genome of the filarial nematode parasite Brugia malayi.</title>
        <authorList>
            <person name="Ghedin E."/>
            <person name="Wang S."/>
            <person name="Spiro D."/>
            <person name="Caler E."/>
            <person name="Zhao Q."/>
            <person name="Crabtree J."/>
            <person name="Allen J.E."/>
            <person name="Delcher A.L."/>
            <person name="Guiliano D.B."/>
            <person name="Miranda-Saavedra D."/>
            <person name="Angiuoli S.V."/>
            <person name="Creasy T."/>
            <person name="Amedeo P."/>
            <person name="Haas B."/>
            <person name="El-Sayed N.M."/>
            <person name="Wortman J.R."/>
            <person name="Feldblyum T."/>
            <person name="Tallon L."/>
            <person name="Schatz M."/>
            <person name="Shumway M."/>
            <person name="Koo H."/>
            <person name="Salzberg S.L."/>
            <person name="Schobel S."/>
            <person name="Pertea M."/>
            <person name="Pop M."/>
            <person name="White O."/>
            <person name="Barton G.J."/>
            <person name="Carlow C.K."/>
            <person name="Crawford M.J."/>
            <person name="Daub J."/>
            <person name="Dimmic M.W."/>
            <person name="Estes C.F."/>
            <person name="Foster J.M."/>
            <person name="Ganatra M."/>
            <person name="Gregory W.F."/>
            <person name="Johnson N.M."/>
            <person name="Jin J."/>
            <person name="Komuniecki R."/>
            <person name="Korf I."/>
            <person name="Kumar S."/>
            <person name="Laney S."/>
            <person name="Li B.W."/>
            <person name="Li W."/>
            <person name="Lindblom T.H."/>
            <person name="Lustigman S."/>
            <person name="Ma D."/>
            <person name="Maina C.V."/>
            <person name="Martin D.M."/>
            <person name="McCarter J.P."/>
            <person name="McReynolds L."/>
            <person name="Mitreva M."/>
            <person name="Nutman T.B."/>
            <person name="Parkinson J."/>
            <person name="Peregrin-Alvarez J.M."/>
            <person name="Poole C."/>
            <person name="Ren Q."/>
            <person name="Saunders L."/>
            <person name="Sluder A.E."/>
            <person name="Smith K."/>
            <person name="Stanke M."/>
            <person name="Unnasch T.R."/>
            <person name="Ware J."/>
            <person name="Wei A.D."/>
            <person name="Weil G."/>
            <person name="Williams D.J."/>
            <person name="Zhang Y."/>
            <person name="Williams S.A."/>
            <person name="Fraser-Liggett C."/>
            <person name="Slatko B."/>
            <person name="Blaxter M.L."/>
            <person name="Scott A.L."/>
        </authorList>
    </citation>
    <scope>NUCLEOTIDE SEQUENCE</scope>
    <source>
        <strain evidence="1">FR3</strain>
    </source>
</reference>
<evidence type="ECO:0000313" key="2">
    <source>
        <dbReference type="WormBase" id="Bm10373"/>
    </source>
</evidence>
<accession>A0A0H5S8E6</accession>
<dbReference type="AlphaFoldDB" id="A0A0H5S8E6"/>
<evidence type="ECO:0000313" key="1">
    <source>
        <dbReference type="EMBL" id="CRZ24861.1"/>
    </source>
</evidence>
<protein>
    <submittedName>
        <fullName evidence="1">Bm10373</fullName>
    </submittedName>
</protein>
<dbReference type="EMBL" id="LN856990">
    <property type="protein sequence ID" value="CRZ24861.1"/>
    <property type="molecule type" value="Genomic_DNA"/>
</dbReference>
<proteinExistence type="predicted"/>
<gene>
    <name evidence="1 2" type="ORF">Bm10373</name>
    <name evidence="1" type="ORF">BM_Bm10373</name>
</gene>
<name>A0A0H5S8E6_BRUMA</name>
<reference evidence="1" key="2">
    <citation type="submission" date="2012-12" db="EMBL/GenBank/DDBJ databases">
        <authorList>
            <person name="Gao Y.W."/>
            <person name="Fan S.T."/>
            <person name="Sun H.T."/>
            <person name="Wang Z."/>
            <person name="Gao X.L."/>
            <person name="Li Y.G."/>
            <person name="Wang T.C."/>
            <person name="Zhang K."/>
            <person name="Xu W.W."/>
            <person name="Yu Z.J."/>
            <person name="Xia X.Z."/>
        </authorList>
    </citation>
    <scope>NUCLEOTIDE SEQUENCE</scope>
    <source>
        <strain evidence="1">FR3</strain>
    </source>
</reference>